<proteinExistence type="predicted"/>
<dbReference type="Pfam" id="PF00665">
    <property type="entry name" value="rve"/>
    <property type="match status" value="1"/>
</dbReference>
<dbReference type="PROSITE" id="PS50013">
    <property type="entry name" value="CHROMO_2"/>
    <property type="match status" value="1"/>
</dbReference>
<dbReference type="Proteomes" id="UP000237271">
    <property type="component" value="Unassembled WGS sequence"/>
</dbReference>
<sequence>MERNEVLHMDYLSMGDSYADAKYLLVLKDELTHYCELVACDSPTSEVAVFAVLDWYKRFGLPPKWVSDQGSHFTSALMADLAVRLRGLQSFTPVYSPWINGTVERLNRDILQVTRALLLELRLDTRNWEYLLPIIQANLNQSPVASLGHKTPLVLFTGLPATTPLDTCFFPGHSSTLVKVDLSKVDEFLQKLRRSLHEMHMTVVDRKAPPPIPASSQEMHSMQFFYRRFRVVVSCGLTSRQIPLFIVRHLLTNAVHEVHGSRLKYYHDPSLEVTEELVEHTANQGIQLGVDSIRKYRYNSMTQKYELLISWTGLESIEDSWEPLSSMLADIPFKVREYAAQQDDLELRSLCTVTSDE</sequence>
<dbReference type="PROSITE" id="PS50994">
    <property type="entry name" value="INTEGRASE"/>
    <property type="match status" value="1"/>
</dbReference>
<dbReference type="GO" id="GO:0003676">
    <property type="term" value="F:nucleic acid binding"/>
    <property type="evidence" value="ECO:0007669"/>
    <property type="project" value="InterPro"/>
</dbReference>
<organism evidence="3 4">
    <name type="scientific">Phytophthora palmivora</name>
    <dbReference type="NCBI Taxonomy" id="4796"/>
    <lineage>
        <taxon>Eukaryota</taxon>
        <taxon>Sar</taxon>
        <taxon>Stramenopiles</taxon>
        <taxon>Oomycota</taxon>
        <taxon>Peronosporomycetes</taxon>
        <taxon>Peronosporales</taxon>
        <taxon>Peronosporaceae</taxon>
        <taxon>Phytophthora</taxon>
    </lineage>
</organism>
<feature type="domain" description="Chromo" evidence="1">
    <location>
        <begin position="272"/>
        <end position="350"/>
    </location>
</feature>
<dbReference type="InterPro" id="IPR050951">
    <property type="entry name" value="Retrovirus_Pol_polyprotein"/>
</dbReference>
<dbReference type="EMBL" id="NCKW01009164">
    <property type="protein sequence ID" value="POM67432.1"/>
    <property type="molecule type" value="Genomic_DNA"/>
</dbReference>
<dbReference type="InterPro" id="IPR016197">
    <property type="entry name" value="Chromo-like_dom_sf"/>
</dbReference>
<dbReference type="SUPFAM" id="SSF53098">
    <property type="entry name" value="Ribonuclease H-like"/>
    <property type="match status" value="1"/>
</dbReference>
<evidence type="ECO:0000259" key="1">
    <source>
        <dbReference type="PROSITE" id="PS50013"/>
    </source>
</evidence>
<evidence type="ECO:0000313" key="4">
    <source>
        <dbReference type="Proteomes" id="UP000237271"/>
    </source>
</evidence>
<dbReference type="InterPro" id="IPR001584">
    <property type="entry name" value="Integrase_cat-core"/>
</dbReference>
<dbReference type="InterPro" id="IPR000953">
    <property type="entry name" value="Chromo/chromo_shadow_dom"/>
</dbReference>
<dbReference type="InterPro" id="IPR036397">
    <property type="entry name" value="RNaseH_sf"/>
</dbReference>
<dbReference type="GO" id="GO:0015074">
    <property type="term" value="P:DNA integration"/>
    <property type="evidence" value="ECO:0007669"/>
    <property type="project" value="InterPro"/>
</dbReference>
<reference evidence="3 4" key="1">
    <citation type="journal article" date="2017" name="Genome Biol. Evol.">
        <title>Phytophthora megakarya and P. palmivora, closely related causal agents of cacao black pod rot, underwent increases in genome sizes and gene numbers by different mechanisms.</title>
        <authorList>
            <person name="Ali S.S."/>
            <person name="Shao J."/>
            <person name="Lary D.J."/>
            <person name="Kronmiller B."/>
            <person name="Shen D."/>
            <person name="Strem M.D."/>
            <person name="Amoako-Attah I."/>
            <person name="Akrofi A.Y."/>
            <person name="Begoude B.A."/>
            <person name="Ten Hoopen G.M."/>
            <person name="Coulibaly K."/>
            <person name="Kebe B.I."/>
            <person name="Melnick R.L."/>
            <person name="Guiltinan M.J."/>
            <person name="Tyler B.M."/>
            <person name="Meinhardt L.W."/>
            <person name="Bailey B.A."/>
        </authorList>
    </citation>
    <scope>NUCLEOTIDE SEQUENCE [LARGE SCALE GENOMIC DNA]</scope>
    <source>
        <strain evidence="4">sbr112.9</strain>
    </source>
</reference>
<dbReference type="SUPFAM" id="SSF54160">
    <property type="entry name" value="Chromo domain-like"/>
    <property type="match status" value="1"/>
</dbReference>
<evidence type="ECO:0000313" key="3">
    <source>
        <dbReference type="EMBL" id="POM67432.1"/>
    </source>
</evidence>
<dbReference type="PANTHER" id="PTHR37984">
    <property type="entry name" value="PROTEIN CBG26694"/>
    <property type="match status" value="1"/>
</dbReference>
<dbReference type="AlphaFoldDB" id="A0A2P4XPF9"/>
<keyword evidence="4" id="KW-1185">Reference proteome</keyword>
<accession>A0A2P4XPF9</accession>
<feature type="domain" description="Integrase catalytic" evidence="2">
    <location>
        <begin position="1"/>
        <end position="160"/>
    </location>
</feature>
<protein>
    <recommendedName>
        <fullName evidence="5">Integrase catalytic domain-containing protein</fullName>
    </recommendedName>
</protein>
<name>A0A2P4XPF9_9STRA</name>
<evidence type="ECO:0008006" key="5">
    <source>
        <dbReference type="Google" id="ProtNLM"/>
    </source>
</evidence>
<dbReference type="CDD" id="cd00024">
    <property type="entry name" value="CD_CSD"/>
    <property type="match status" value="1"/>
</dbReference>
<dbReference type="Gene3D" id="2.40.50.40">
    <property type="match status" value="1"/>
</dbReference>
<dbReference type="InterPro" id="IPR012337">
    <property type="entry name" value="RNaseH-like_sf"/>
</dbReference>
<evidence type="ECO:0000259" key="2">
    <source>
        <dbReference type="PROSITE" id="PS50994"/>
    </source>
</evidence>
<dbReference type="Gene3D" id="3.30.420.10">
    <property type="entry name" value="Ribonuclease H-like superfamily/Ribonuclease H"/>
    <property type="match status" value="1"/>
</dbReference>
<dbReference type="OrthoDB" id="10062030at2759"/>
<dbReference type="PANTHER" id="PTHR37984:SF12">
    <property type="entry name" value="RIBONUCLEASE H"/>
    <property type="match status" value="1"/>
</dbReference>
<gene>
    <name evidence="3" type="ORF">PHPALM_16573</name>
</gene>
<comment type="caution">
    <text evidence="3">The sequence shown here is derived from an EMBL/GenBank/DDBJ whole genome shotgun (WGS) entry which is preliminary data.</text>
</comment>